<feature type="compositionally biased region" description="Low complexity" evidence="1">
    <location>
        <begin position="552"/>
        <end position="564"/>
    </location>
</feature>
<feature type="compositionally biased region" description="Polar residues" evidence="1">
    <location>
        <begin position="314"/>
        <end position="324"/>
    </location>
</feature>
<feature type="region of interest" description="Disordered" evidence="1">
    <location>
        <begin position="788"/>
        <end position="938"/>
    </location>
</feature>
<dbReference type="GeneID" id="54353547"/>
<feature type="compositionally biased region" description="Polar residues" evidence="1">
    <location>
        <begin position="542"/>
        <end position="551"/>
    </location>
</feature>
<feature type="region of interest" description="Disordered" evidence="1">
    <location>
        <begin position="1"/>
        <end position="154"/>
    </location>
</feature>
<feature type="compositionally biased region" description="Basic and acidic residues" evidence="1">
    <location>
        <begin position="565"/>
        <end position="581"/>
    </location>
</feature>
<feature type="compositionally biased region" description="Polar residues" evidence="1">
    <location>
        <begin position="288"/>
        <end position="301"/>
    </location>
</feature>
<accession>A0A6A5RIE1</accession>
<dbReference type="EMBL" id="ML978972">
    <property type="protein sequence ID" value="KAF1927349.1"/>
    <property type="molecule type" value="Genomic_DNA"/>
</dbReference>
<feature type="compositionally biased region" description="Polar residues" evidence="1">
    <location>
        <begin position="802"/>
        <end position="833"/>
    </location>
</feature>
<dbReference type="OrthoDB" id="3796126at2759"/>
<evidence type="ECO:0000256" key="1">
    <source>
        <dbReference type="SAM" id="MobiDB-lite"/>
    </source>
</evidence>
<feature type="compositionally biased region" description="Pro residues" evidence="1">
    <location>
        <begin position="326"/>
        <end position="335"/>
    </location>
</feature>
<evidence type="ECO:0000313" key="2">
    <source>
        <dbReference type="EMBL" id="KAF1927349.1"/>
    </source>
</evidence>
<gene>
    <name evidence="2" type="ORF">M421DRAFT_6137</name>
</gene>
<proteinExistence type="predicted"/>
<sequence length="938" mass="103312">MSSPTPDHKRRPPPIAIPQWPPSWTVPRPHATINAPAQTKGSGQHTQRFASTSTQQAARSGANTPLTSPLEFDESRSKSGSQTSRHRSTAMTTLSDLMDQARGSPRKSDYGSVPSRHNSTARSRQSERSHRSATAAQARLEVLDEDETTLRSQIESRTEKKLFKMTGQIPPTPTSGAMDLDRVFIRTEDLRAQCRAVSSEKQDESDESTKSPKKKLFGVSLPTFARASVTSTTPAMPTKAAQVLGVHATPAHKPRRIQPRPIKSAQVVKTPTKISRSGTVGKLLPANTRINRSTPARGNRTTGRRSSEKDNTPLHGQTASSSFESMPPPTPPAKDTPPDFRLPTKPSSPLRRAPSHDDLRESYGTIPDRGTQVQLPFPMFALTPSPPKTATQGNGGMSPSKFRPYTAEDYTKLIEGEALQWRYPDEEVDSEVKEGNFSAPLAKESHELLQLPLSSRSDDNHYNDRLGRRLSPLPPRFYSPCDRSVQLFNDGESPSRNTDTSRMLFAPPKPKPSLIHLREDSNNGSIEMVYQGSMKAVESDPSEAQATNGSDAQTQEVQAQTAQQQRDDNELTARVKQELRIGEQQSTPGTTGRRAHLQPDISSSKLTDILNGAPSRNDSNGDFRAFCPSAVPSPLHKLNGPHVPMQPIPTLRGGNGTPIAGPFISPRTHKTIEDHFFMTNEHLDVVGKTTYDALDMYTQQQISAANAKHEQLVATLDKHVEDLQSQIGLVNDKADDASNQTHNVSLKLDQLEKFLKDEVIGAMKEQTKKAAEVELSLKDMQKAMAHMQQTVEKLNESKTSQHHPATNTLPTSGATTLTSHAAPTHHSQPTLNSYYDAVRDEQSPMPPVQHRNVSDNYESHGDQRGSYGANWQSQAWNGRSTYHGRNKGEASSYAGSNPYQFGNGGQYNNSYMNGYPSDYYSPTSPEQSYPYGRKPAQR</sequence>
<feature type="region of interest" description="Disordered" evidence="1">
    <location>
        <begin position="534"/>
        <end position="622"/>
    </location>
</feature>
<organism evidence="2 3">
    <name type="scientific">Didymella exigua CBS 183.55</name>
    <dbReference type="NCBI Taxonomy" id="1150837"/>
    <lineage>
        <taxon>Eukaryota</taxon>
        <taxon>Fungi</taxon>
        <taxon>Dikarya</taxon>
        <taxon>Ascomycota</taxon>
        <taxon>Pezizomycotina</taxon>
        <taxon>Dothideomycetes</taxon>
        <taxon>Pleosporomycetidae</taxon>
        <taxon>Pleosporales</taxon>
        <taxon>Pleosporineae</taxon>
        <taxon>Didymellaceae</taxon>
        <taxon>Didymella</taxon>
    </lineage>
</organism>
<feature type="compositionally biased region" description="Polar residues" evidence="1">
    <location>
        <begin position="267"/>
        <end position="278"/>
    </location>
</feature>
<feature type="compositionally biased region" description="Polar residues" evidence="1">
    <location>
        <begin position="893"/>
        <end position="912"/>
    </location>
</feature>
<feature type="region of interest" description="Disordered" evidence="1">
    <location>
        <begin position="195"/>
        <end position="217"/>
    </location>
</feature>
<keyword evidence="3" id="KW-1185">Reference proteome</keyword>
<feature type="compositionally biased region" description="Polar residues" evidence="1">
    <location>
        <begin position="78"/>
        <end position="95"/>
    </location>
</feature>
<feature type="compositionally biased region" description="Polar residues" evidence="1">
    <location>
        <begin position="492"/>
        <end position="501"/>
    </location>
</feature>
<protein>
    <submittedName>
        <fullName evidence="2">Uncharacterized protein</fullName>
    </submittedName>
</protein>
<dbReference type="Proteomes" id="UP000800082">
    <property type="component" value="Unassembled WGS sequence"/>
</dbReference>
<evidence type="ECO:0000313" key="3">
    <source>
        <dbReference type="Proteomes" id="UP000800082"/>
    </source>
</evidence>
<feature type="region of interest" description="Disordered" evidence="1">
    <location>
        <begin position="266"/>
        <end position="371"/>
    </location>
</feature>
<name>A0A6A5RIE1_9PLEO</name>
<feature type="compositionally biased region" description="Polar residues" evidence="1">
    <location>
        <begin position="35"/>
        <end position="67"/>
    </location>
</feature>
<feature type="region of interest" description="Disordered" evidence="1">
    <location>
        <begin position="485"/>
        <end position="522"/>
    </location>
</feature>
<feature type="compositionally biased region" description="Polar residues" evidence="1">
    <location>
        <begin position="869"/>
        <end position="880"/>
    </location>
</feature>
<feature type="compositionally biased region" description="Basic and acidic residues" evidence="1">
    <location>
        <begin position="195"/>
        <end position="210"/>
    </location>
</feature>
<dbReference type="RefSeq" id="XP_033447601.1">
    <property type="nucleotide sequence ID" value="XM_033595880.1"/>
</dbReference>
<reference evidence="2" key="1">
    <citation type="journal article" date="2020" name="Stud. Mycol.">
        <title>101 Dothideomycetes genomes: a test case for predicting lifestyles and emergence of pathogens.</title>
        <authorList>
            <person name="Haridas S."/>
            <person name="Albert R."/>
            <person name="Binder M."/>
            <person name="Bloem J."/>
            <person name="Labutti K."/>
            <person name="Salamov A."/>
            <person name="Andreopoulos B."/>
            <person name="Baker S."/>
            <person name="Barry K."/>
            <person name="Bills G."/>
            <person name="Bluhm B."/>
            <person name="Cannon C."/>
            <person name="Castanera R."/>
            <person name="Culley D."/>
            <person name="Daum C."/>
            <person name="Ezra D."/>
            <person name="Gonzalez J."/>
            <person name="Henrissat B."/>
            <person name="Kuo A."/>
            <person name="Liang C."/>
            <person name="Lipzen A."/>
            <person name="Lutzoni F."/>
            <person name="Magnuson J."/>
            <person name="Mondo S."/>
            <person name="Nolan M."/>
            <person name="Ohm R."/>
            <person name="Pangilinan J."/>
            <person name="Park H.-J."/>
            <person name="Ramirez L."/>
            <person name="Alfaro M."/>
            <person name="Sun H."/>
            <person name="Tritt A."/>
            <person name="Yoshinaga Y."/>
            <person name="Zwiers L.-H."/>
            <person name="Turgeon B."/>
            <person name="Goodwin S."/>
            <person name="Spatafora J."/>
            <person name="Crous P."/>
            <person name="Grigoriev I."/>
        </authorList>
    </citation>
    <scope>NUCLEOTIDE SEQUENCE</scope>
    <source>
        <strain evidence="2">CBS 183.55</strain>
    </source>
</reference>
<dbReference type="AlphaFoldDB" id="A0A6A5RIE1"/>